<feature type="transmembrane region" description="Helical" evidence="1">
    <location>
        <begin position="292"/>
        <end position="312"/>
    </location>
</feature>
<comment type="caution">
    <text evidence="3">The sequence shown here is derived from an EMBL/GenBank/DDBJ whole genome shotgun (WGS) entry which is preliminary data.</text>
</comment>
<dbReference type="EMBL" id="VDUZ01000029">
    <property type="protein sequence ID" value="TXL72887.1"/>
    <property type="molecule type" value="Genomic_DNA"/>
</dbReference>
<gene>
    <name evidence="3" type="ORF">FHP25_23150</name>
</gene>
<dbReference type="Proteomes" id="UP000321638">
    <property type="component" value="Unassembled WGS sequence"/>
</dbReference>
<keyword evidence="1" id="KW-1133">Transmembrane helix</keyword>
<evidence type="ECO:0000259" key="2">
    <source>
        <dbReference type="Pfam" id="PF00892"/>
    </source>
</evidence>
<dbReference type="PANTHER" id="PTHR22911">
    <property type="entry name" value="ACYL-MALONYL CONDENSING ENZYME-RELATED"/>
    <property type="match status" value="1"/>
</dbReference>
<keyword evidence="1" id="KW-0812">Transmembrane</keyword>
<dbReference type="InterPro" id="IPR037185">
    <property type="entry name" value="EmrE-like"/>
</dbReference>
<proteinExistence type="predicted"/>
<feature type="transmembrane region" description="Helical" evidence="1">
    <location>
        <begin position="196"/>
        <end position="214"/>
    </location>
</feature>
<sequence>MTEGPYAIALPVARRDACCDHPMSVRMTPPRRNAISACDVALRLPAMSLIDPVGGIYNKIMAIALLSTMDAMVKGLDAHYPTLQVMFCRSLFGLLPQLWLIQAAGGWQTLATRQPLLQSVRVAASLLSLYGFFYLFPLMPLAELYAISFAAPLFMTALGVPLLGERVGWRRWSAVGVGFAGVLIIVQPGSAAFHPLSLAVLAATLCYALSMICVRRLSRTDSDQTTITIYSLAAIGVSGLIIVTNAVAGEPLGTLWVWPTAIDWLWMLALGVIGGLGQILVTRAWRLAPAAVLAPFDYISIVFALGYGWLFWREIPTPWLWGGLPLIIGSGLYILHRERVRARERIAGA</sequence>
<feature type="domain" description="EamA" evidence="2">
    <location>
        <begin position="61"/>
        <end position="186"/>
    </location>
</feature>
<feature type="transmembrane region" description="Helical" evidence="1">
    <location>
        <begin position="226"/>
        <end position="244"/>
    </location>
</feature>
<evidence type="ECO:0000313" key="3">
    <source>
        <dbReference type="EMBL" id="TXL72887.1"/>
    </source>
</evidence>
<evidence type="ECO:0000256" key="1">
    <source>
        <dbReference type="SAM" id="Phobius"/>
    </source>
</evidence>
<reference evidence="3 4" key="1">
    <citation type="submission" date="2019-06" db="EMBL/GenBank/DDBJ databases">
        <title>New taxonomy in bacterial strain CC-CFT640, isolated from vineyard.</title>
        <authorList>
            <person name="Lin S.-Y."/>
            <person name="Tsai C.-F."/>
            <person name="Young C.-C."/>
        </authorList>
    </citation>
    <scope>NUCLEOTIDE SEQUENCE [LARGE SCALE GENOMIC DNA]</scope>
    <source>
        <strain evidence="3 4">CC-CFT640</strain>
    </source>
</reference>
<dbReference type="InterPro" id="IPR000620">
    <property type="entry name" value="EamA_dom"/>
</dbReference>
<dbReference type="SUPFAM" id="SSF103481">
    <property type="entry name" value="Multidrug resistance efflux transporter EmrE"/>
    <property type="match status" value="2"/>
</dbReference>
<dbReference type="AlphaFoldDB" id="A0A5C8PGH9"/>
<dbReference type="PANTHER" id="PTHR22911:SF103">
    <property type="entry name" value="BLR2811 PROTEIN"/>
    <property type="match status" value="1"/>
</dbReference>
<evidence type="ECO:0000313" key="4">
    <source>
        <dbReference type="Proteomes" id="UP000321638"/>
    </source>
</evidence>
<dbReference type="OrthoDB" id="9812899at2"/>
<dbReference type="GO" id="GO:0016020">
    <property type="term" value="C:membrane"/>
    <property type="evidence" value="ECO:0007669"/>
    <property type="project" value="InterPro"/>
</dbReference>
<organism evidence="3 4">
    <name type="scientific">Vineibacter terrae</name>
    <dbReference type="NCBI Taxonomy" id="2586908"/>
    <lineage>
        <taxon>Bacteria</taxon>
        <taxon>Pseudomonadati</taxon>
        <taxon>Pseudomonadota</taxon>
        <taxon>Alphaproteobacteria</taxon>
        <taxon>Hyphomicrobiales</taxon>
        <taxon>Vineibacter</taxon>
    </lineage>
</organism>
<feature type="transmembrane region" description="Helical" evidence="1">
    <location>
        <begin position="144"/>
        <end position="164"/>
    </location>
</feature>
<keyword evidence="1" id="KW-0472">Membrane</keyword>
<protein>
    <submittedName>
        <fullName evidence="3">DMT family transporter</fullName>
    </submittedName>
</protein>
<feature type="transmembrane region" description="Helical" evidence="1">
    <location>
        <begin position="264"/>
        <end position="285"/>
    </location>
</feature>
<feature type="transmembrane region" description="Helical" evidence="1">
    <location>
        <begin position="318"/>
        <end position="335"/>
    </location>
</feature>
<name>A0A5C8PGH9_9HYPH</name>
<accession>A0A5C8PGH9</accession>
<feature type="transmembrane region" description="Helical" evidence="1">
    <location>
        <begin position="171"/>
        <end position="190"/>
    </location>
</feature>
<dbReference type="Pfam" id="PF00892">
    <property type="entry name" value="EamA"/>
    <property type="match status" value="2"/>
</dbReference>
<keyword evidence="4" id="KW-1185">Reference proteome</keyword>
<feature type="domain" description="EamA" evidence="2">
    <location>
        <begin position="198"/>
        <end position="330"/>
    </location>
</feature>